<dbReference type="Pfam" id="PF01936">
    <property type="entry name" value="NYN"/>
    <property type="match status" value="1"/>
</dbReference>
<dbReference type="GO" id="GO:0004540">
    <property type="term" value="F:RNA nuclease activity"/>
    <property type="evidence" value="ECO:0007669"/>
    <property type="project" value="InterPro"/>
</dbReference>
<protein>
    <recommendedName>
        <fullName evidence="3">NYN domain-containing protein</fullName>
    </recommendedName>
</protein>
<dbReference type="GO" id="GO:0010468">
    <property type="term" value="P:regulation of gene expression"/>
    <property type="evidence" value="ECO:0007669"/>
    <property type="project" value="InterPro"/>
</dbReference>
<keyword evidence="5" id="KW-1185">Reference proteome</keyword>
<feature type="compositionally biased region" description="Pro residues" evidence="2">
    <location>
        <begin position="184"/>
        <end position="207"/>
    </location>
</feature>
<evidence type="ECO:0000256" key="1">
    <source>
        <dbReference type="SAM" id="Coils"/>
    </source>
</evidence>
<gene>
    <name evidence="4" type="ORF">Bca52824_083673</name>
</gene>
<keyword evidence="1" id="KW-0175">Coiled coil</keyword>
<evidence type="ECO:0000313" key="5">
    <source>
        <dbReference type="Proteomes" id="UP000886595"/>
    </source>
</evidence>
<comment type="caution">
    <text evidence="4">The sequence shown here is derived from an EMBL/GenBank/DDBJ whole genome shotgun (WGS) entry which is preliminary data.</text>
</comment>
<dbReference type="OrthoDB" id="549353at2759"/>
<dbReference type="CDD" id="cd10910">
    <property type="entry name" value="PIN_limkain_b1_N_like"/>
    <property type="match status" value="1"/>
</dbReference>
<dbReference type="EMBL" id="JAAMPC010000016">
    <property type="protein sequence ID" value="KAG2253537.1"/>
    <property type="molecule type" value="Genomic_DNA"/>
</dbReference>
<feature type="coiled-coil region" evidence="1">
    <location>
        <begin position="306"/>
        <end position="333"/>
    </location>
</feature>
<name>A0A8X7PM55_BRACI</name>
<evidence type="ECO:0000256" key="2">
    <source>
        <dbReference type="SAM" id="MobiDB-lite"/>
    </source>
</evidence>
<dbReference type="InterPro" id="IPR021139">
    <property type="entry name" value="NYN"/>
</dbReference>
<feature type="domain" description="NYN" evidence="3">
    <location>
        <begin position="23"/>
        <end position="156"/>
    </location>
</feature>
<feature type="region of interest" description="Disordered" evidence="2">
    <location>
        <begin position="169"/>
        <end position="229"/>
    </location>
</feature>
<dbReference type="GO" id="GO:0005777">
    <property type="term" value="C:peroxisome"/>
    <property type="evidence" value="ECO:0007669"/>
    <property type="project" value="InterPro"/>
</dbReference>
<dbReference type="AlphaFoldDB" id="A0A8X7PM55"/>
<organism evidence="4 5">
    <name type="scientific">Brassica carinata</name>
    <name type="common">Ethiopian mustard</name>
    <name type="synonym">Abyssinian cabbage</name>
    <dbReference type="NCBI Taxonomy" id="52824"/>
    <lineage>
        <taxon>Eukaryota</taxon>
        <taxon>Viridiplantae</taxon>
        <taxon>Streptophyta</taxon>
        <taxon>Embryophyta</taxon>
        <taxon>Tracheophyta</taxon>
        <taxon>Spermatophyta</taxon>
        <taxon>Magnoliopsida</taxon>
        <taxon>eudicotyledons</taxon>
        <taxon>Gunneridae</taxon>
        <taxon>Pentapetalae</taxon>
        <taxon>rosids</taxon>
        <taxon>malvids</taxon>
        <taxon>Brassicales</taxon>
        <taxon>Brassicaceae</taxon>
        <taxon>Brassiceae</taxon>
        <taxon>Brassica</taxon>
    </lineage>
</organism>
<evidence type="ECO:0000259" key="3">
    <source>
        <dbReference type="Pfam" id="PF01936"/>
    </source>
</evidence>
<proteinExistence type="predicted"/>
<dbReference type="Proteomes" id="UP000886595">
    <property type="component" value="Unassembled WGS sequence"/>
</dbReference>
<accession>A0A8X7PM55</accession>
<dbReference type="InterPro" id="IPR024768">
    <property type="entry name" value="Marf1"/>
</dbReference>
<dbReference type="PANTHER" id="PTHR14379:SF3">
    <property type="entry name" value="MEIOSIS REGULATOR AND MRNA STABILITY FACTOR 1"/>
    <property type="match status" value="1"/>
</dbReference>
<evidence type="ECO:0000313" key="4">
    <source>
        <dbReference type="EMBL" id="KAG2253537.1"/>
    </source>
</evidence>
<dbReference type="PANTHER" id="PTHR14379">
    <property type="entry name" value="LIMKAIN B LKAP"/>
    <property type="match status" value="1"/>
</dbReference>
<reference evidence="4 5" key="1">
    <citation type="submission" date="2020-02" db="EMBL/GenBank/DDBJ databases">
        <authorList>
            <person name="Ma Q."/>
            <person name="Huang Y."/>
            <person name="Song X."/>
            <person name="Pei D."/>
        </authorList>
    </citation>
    <scope>NUCLEOTIDE SEQUENCE [LARGE SCALE GENOMIC DNA]</scope>
    <source>
        <strain evidence="4">Sxm20200214</strain>
        <tissue evidence="4">Leaf</tissue>
    </source>
</reference>
<sequence>MNTVGERYLGTVEMAEAPYMTAKTSVWWDIENCQIPRGFDAHGIAQNICSALMKMNYFSPVSIYAYGDVNGIPPTIQHALSSTGIVLNHVPAGVQDASDKKILVDMLFWAVDNPPPATFMLISGYRDFSNDLHQLRMRRYNILLAQPQKGSPLLKALSHKAEAHNLLQNETTHPYSRRLVPSPVRQPNPNVDPPRPGPFPVRRPNPDPSGSSGNRIPNQAQNNSPNAARQCTCSRWPRCESLPNTLLLYVISDFDQAQGGRSLRRKRRRQAESIKMVKVLTYFGMTLAAFAFWQSMDKVHVWIALHQDEKQERMEKEAEVKRVRAELLRKAREEDPLA</sequence>
<feature type="compositionally biased region" description="Low complexity" evidence="2">
    <location>
        <begin position="217"/>
        <end position="228"/>
    </location>
</feature>